<evidence type="ECO:0000256" key="2">
    <source>
        <dbReference type="SAM" id="SignalP"/>
    </source>
</evidence>
<evidence type="ECO:0000259" key="3">
    <source>
        <dbReference type="SMART" id="SM00642"/>
    </source>
</evidence>
<protein>
    <submittedName>
        <fullName evidence="4">T9SS type A sorting domain-containing protein</fullName>
    </submittedName>
</protein>
<reference evidence="4 5" key="1">
    <citation type="submission" date="2020-09" db="EMBL/GenBank/DDBJ databases">
        <title>Bacillus nautilus sp. nov., Chryseoglobus crepusculi sp. nov, and Psychrobacter noctis sp. nov., isolated from deep-sea sponges from the equatorial Atlantic.</title>
        <authorList>
            <person name="Stennett H.L."/>
            <person name="Williams S.E."/>
        </authorList>
    </citation>
    <scope>NUCLEOTIDE SEQUENCE [LARGE SCALE GENOMIC DNA]</scope>
    <source>
        <strain evidence="4 5">28M-24</strain>
    </source>
</reference>
<dbReference type="Gene3D" id="3.20.20.80">
    <property type="entry name" value="Glycosidases"/>
    <property type="match status" value="1"/>
</dbReference>
<dbReference type="InterPro" id="IPR017853">
    <property type="entry name" value="GH"/>
</dbReference>
<dbReference type="Pfam" id="PF18962">
    <property type="entry name" value="Por_Secre_tail"/>
    <property type="match status" value="1"/>
</dbReference>
<organism evidence="4 5">
    <name type="scientific">Olleya marilimosa</name>
    <dbReference type="NCBI Taxonomy" id="272164"/>
    <lineage>
        <taxon>Bacteria</taxon>
        <taxon>Pseudomonadati</taxon>
        <taxon>Bacteroidota</taxon>
        <taxon>Flavobacteriia</taxon>
        <taxon>Flavobacteriales</taxon>
        <taxon>Flavobacteriaceae</taxon>
    </lineage>
</organism>
<name>A0ABR8LR93_9FLAO</name>
<proteinExistence type="predicted"/>
<keyword evidence="5" id="KW-1185">Reference proteome</keyword>
<feature type="signal peptide" evidence="2">
    <location>
        <begin position="1"/>
        <end position="17"/>
    </location>
</feature>
<evidence type="ECO:0000313" key="5">
    <source>
        <dbReference type="Proteomes" id="UP000627521"/>
    </source>
</evidence>
<dbReference type="InterPro" id="IPR006047">
    <property type="entry name" value="GH13_cat_dom"/>
</dbReference>
<accession>A0ABR8LR93</accession>
<keyword evidence="1 2" id="KW-0732">Signal</keyword>
<evidence type="ECO:0000256" key="1">
    <source>
        <dbReference type="ARBA" id="ARBA00022729"/>
    </source>
</evidence>
<evidence type="ECO:0000313" key="4">
    <source>
        <dbReference type="EMBL" id="MBD3862746.1"/>
    </source>
</evidence>
<sequence length="972" mass="109245">MKKIIFFIFLLCQITLAQQQNVTYSVTPSTIEEDQMVTLTFNGSSINEATWNVINNELYLWSWSYDLNLINQQDAPNNGDWTDSSNATTPNLLTYNAGNDTYSISFIPQDFYNRTGIGRIGFLLKAKDASGDKKSQDILENVGSFQVILTTPDDNSTTIIDAGSNFDISANNTGGSANYVLSADGTTINTQNGVSSYNFQDTAITVNKNYILDVTVGGQTKTKSFSVVVDPGSTFAIMPTNYQDGITYDPADPTKATLVLYAQGKDFVYVAGSFNNWQPDSSYAMKRDPTRNNKYWITLTGLTPGQIETYQYWVVDKTPLANSPKLVKVADPYSTLVLSPFDDPYIPTTSYPNIPTYPIGQDREVTVLQTGQTDYPWVVTNFEKPKKEDLVIYEVLVRDFDANKNFQDIIDRIDYFKNLNINAIQLMPIMEFEGNESWGYNTSFHMALDKYYGTEDKLKELIDICHQNGIAVILDLALNHAFGRNPMVRMWMDDADGDGWGEPSSENPYFNQVATHSYSVGSDFDHSNSFTKVYSKRVVKQWIEEYKIDGFRWDLTKGFTQNASSGETQTNAYQADRVAILKEYADYSWSLDPDHYVIFEHLGFGGSAAEEKEWADYRIDEGKGVMLWGKMTDPYNQLTMGYSSGTDISRMGHKDASRNYDAPRLVGYPESHDEERLMYKNIQFGNSTNASHNVTNLEIATKRMSALGAVSLTIPGPKMIWHFGELAMENSIYTCNNGTVNTEADAIDGNCKLDTKPQPQWTNGWLTDVNRSQVYNDWSRINDLKVNEAVFEGDYIINDSSNPNVDTLTPRIYIFDNTIPSTELKNVVILANFDVTSQNVTPDFPYTGTWYDLMDPTNSTFINVSNTATPITIPAGEFKIYGNSVPQSLSTNQFEITDNFKLYPNPAKTSFKLTTKITGVKILDVSGKQLIEYKGTFDAGHQFNIENLVNGLYIIQLEDTNGQTKISKLIKS</sequence>
<comment type="caution">
    <text evidence="4">The sequence shown here is derived from an EMBL/GenBank/DDBJ whole genome shotgun (WGS) entry which is preliminary data.</text>
</comment>
<dbReference type="Gene3D" id="2.60.40.10">
    <property type="entry name" value="Immunoglobulins"/>
    <property type="match status" value="1"/>
</dbReference>
<dbReference type="PANTHER" id="PTHR10357">
    <property type="entry name" value="ALPHA-AMYLASE FAMILY MEMBER"/>
    <property type="match status" value="1"/>
</dbReference>
<dbReference type="SMART" id="SM00642">
    <property type="entry name" value="Aamy"/>
    <property type="match status" value="1"/>
</dbReference>
<dbReference type="RefSeq" id="WP_191101045.1">
    <property type="nucleotide sequence ID" value="NZ_JACXXH010000002.1"/>
</dbReference>
<dbReference type="InterPro" id="IPR014756">
    <property type="entry name" value="Ig_E-set"/>
</dbReference>
<dbReference type="NCBIfam" id="TIGR04183">
    <property type="entry name" value="Por_Secre_tail"/>
    <property type="match status" value="1"/>
</dbReference>
<feature type="chain" id="PRO_5045321597" evidence="2">
    <location>
        <begin position="18"/>
        <end position="972"/>
    </location>
</feature>
<dbReference type="InterPro" id="IPR026444">
    <property type="entry name" value="Secre_tail"/>
</dbReference>
<feature type="domain" description="Glycosyl hydrolase family 13 catalytic" evidence="3">
    <location>
        <begin position="394"/>
        <end position="780"/>
    </location>
</feature>
<dbReference type="CDD" id="cd11350">
    <property type="entry name" value="AmyAc_4"/>
    <property type="match status" value="1"/>
</dbReference>
<gene>
    <name evidence="4" type="ORF">IEG06_04730</name>
</gene>
<dbReference type="InterPro" id="IPR013783">
    <property type="entry name" value="Ig-like_fold"/>
</dbReference>
<dbReference type="Proteomes" id="UP000627521">
    <property type="component" value="Unassembled WGS sequence"/>
</dbReference>
<dbReference type="EMBL" id="JACXXH010000002">
    <property type="protein sequence ID" value="MBD3862746.1"/>
    <property type="molecule type" value="Genomic_DNA"/>
</dbReference>
<dbReference type="PANTHER" id="PTHR10357:SF179">
    <property type="entry name" value="NEUTRAL AND BASIC AMINO ACID TRANSPORT PROTEIN RBAT"/>
    <property type="match status" value="1"/>
</dbReference>
<dbReference type="Pfam" id="PF00128">
    <property type="entry name" value="Alpha-amylase"/>
    <property type="match status" value="1"/>
</dbReference>
<dbReference type="SUPFAM" id="SSF81296">
    <property type="entry name" value="E set domains"/>
    <property type="match status" value="1"/>
</dbReference>
<dbReference type="SUPFAM" id="SSF51445">
    <property type="entry name" value="(Trans)glycosidases"/>
    <property type="match status" value="1"/>
</dbReference>